<reference evidence="3 4" key="1">
    <citation type="submission" date="2014-12" db="EMBL/GenBank/DDBJ databases">
        <title>Draft genome sequence of Cohnella kolymensis strain B-2846.</title>
        <authorList>
            <person name="Karlyshev A.V."/>
            <person name="Kudryashova E.B."/>
        </authorList>
    </citation>
    <scope>NUCLEOTIDE SEQUENCE [LARGE SCALE GENOMIC DNA]</scope>
    <source>
        <strain evidence="3 4">VKM B-2846</strain>
    </source>
</reference>
<dbReference type="CDD" id="cd02883">
    <property type="entry name" value="NUDIX_Hydrolase"/>
    <property type="match status" value="1"/>
</dbReference>
<evidence type="ECO:0000313" key="4">
    <source>
        <dbReference type="Proteomes" id="UP000054526"/>
    </source>
</evidence>
<name>A0ABR5A123_9BACL</name>
<dbReference type="PROSITE" id="PS00893">
    <property type="entry name" value="NUDIX_BOX"/>
    <property type="match status" value="1"/>
</dbReference>
<dbReference type="SUPFAM" id="SSF55811">
    <property type="entry name" value="Nudix"/>
    <property type="match status" value="1"/>
</dbReference>
<keyword evidence="1" id="KW-0378">Hydrolase</keyword>
<proteinExistence type="predicted"/>
<accession>A0ABR5A123</accession>
<comment type="caution">
    <text evidence="3">The sequence shown here is derived from an EMBL/GenBank/DDBJ whole genome shotgun (WGS) entry which is preliminary data.</text>
</comment>
<dbReference type="Gene3D" id="3.90.79.10">
    <property type="entry name" value="Nucleoside Triphosphate Pyrophosphohydrolase"/>
    <property type="match status" value="1"/>
</dbReference>
<dbReference type="Pfam" id="PF00293">
    <property type="entry name" value="NUDIX"/>
    <property type="match status" value="1"/>
</dbReference>
<evidence type="ECO:0000313" key="3">
    <source>
        <dbReference type="EMBL" id="KIL34388.1"/>
    </source>
</evidence>
<organism evidence="3 4">
    <name type="scientific">Cohnella kolymensis</name>
    <dbReference type="NCBI Taxonomy" id="1590652"/>
    <lineage>
        <taxon>Bacteria</taxon>
        <taxon>Bacillati</taxon>
        <taxon>Bacillota</taxon>
        <taxon>Bacilli</taxon>
        <taxon>Bacillales</taxon>
        <taxon>Paenibacillaceae</taxon>
        <taxon>Cohnella</taxon>
    </lineage>
</organism>
<keyword evidence="4" id="KW-1185">Reference proteome</keyword>
<feature type="domain" description="Nudix hydrolase" evidence="2">
    <location>
        <begin position="1"/>
        <end position="139"/>
    </location>
</feature>
<evidence type="ECO:0000259" key="2">
    <source>
        <dbReference type="PROSITE" id="PS51462"/>
    </source>
</evidence>
<dbReference type="EMBL" id="JXAL01000033">
    <property type="protein sequence ID" value="KIL34388.1"/>
    <property type="molecule type" value="Genomic_DNA"/>
</dbReference>
<dbReference type="InterPro" id="IPR000086">
    <property type="entry name" value="NUDIX_hydrolase_dom"/>
</dbReference>
<evidence type="ECO:0000256" key="1">
    <source>
        <dbReference type="ARBA" id="ARBA00022801"/>
    </source>
</evidence>
<dbReference type="InterPro" id="IPR015797">
    <property type="entry name" value="NUDIX_hydrolase-like_dom_sf"/>
</dbReference>
<protein>
    <recommendedName>
        <fullName evidence="2">Nudix hydrolase domain-containing protein</fullName>
    </recommendedName>
</protein>
<sequence>MKNTSVGIFITDGSSKYLACHSTGNSFYDLPKGLKEEGELPIDVCCRETKEETGIVLNPNELQDLGVFQYMQNKDLHLFMWKTAALPDVNDLVCSSYFEHPKSKKLLPEVDGYRYLFFHEAEERMTRSMARIIDQIVKSL</sequence>
<dbReference type="Proteomes" id="UP000054526">
    <property type="component" value="Unassembled WGS sequence"/>
</dbReference>
<dbReference type="PROSITE" id="PS51462">
    <property type="entry name" value="NUDIX"/>
    <property type="match status" value="1"/>
</dbReference>
<dbReference type="InterPro" id="IPR020084">
    <property type="entry name" value="NUDIX_hydrolase_CS"/>
</dbReference>
<dbReference type="RefSeq" id="WP_041067433.1">
    <property type="nucleotide sequence ID" value="NZ_JXAL01000033.1"/>
</dbReference>
<gene>
    <name evidence="3" type="ORF">SD71_20415</name>
</gene>